<dbReference type="SUPFAM" id="SSF51338">
    <property type="entry name" value="Composite domain of metallo-dependent hydrolases"/>
    <property type="match status" value="1"/>
</dbReference>
<dbReference type="InterPro" id="IPR011059">
    <property type="entry name" value="Metal-dep_hydrolase_composite"/>
</dbReference>
<dbReference type="InterPro" id="IPR032466">
    <property type="entry name" value="Metal_Hydrolase"/>
</dbReference>
<dbReference type="Gene3D" id="2.30.40.10">
    <property type="entry name" value="Urease, subunit C, domain 1"/>
    <property type="match status" value="1"/>
</dbReference>
<name>A0A8J8SJ73_9FIRM</name>
<protein>
    <submittedName>
        <fullName evidence="2">Amidohydrolase</fullName>
    </submittedName>
</protein>
<organism evidence="2 3">
    <name type="scientific">Vallitalea pronyensis</name>
    <dbReference type="NCBI Taxonomy" id="1348613"/>
    <lineage>
        <taxon>Bacteria</taxon>
        <taxon>Bacillati</taxon>
        <taxon>Bacillota</taxon>
        <taxon>Clostridia</taxon>
        <taxon>Lachnospirales</taxon>
        <taxon>Vallitaleaceae</taxon>
        <taxon>Vallitalea</taxon>
    </lineage>
</organism>
<dbReference type="PANTHER" id="PTHR22642">
    <property type="entry name" value="IMIDAZOLONEPROPIONASE"/>
    <property type="match status" value="1"/>
</dbReference>
<dbReference type="InterPro" id="IPR013108">
    <property type="entry name" value="Amidohydro_3"/>
</dbReference>
<dbReference type="CDD" id="cd01300">
    <property type="entry name" value="YtcJ_like"/>
    <property type="match status" value="1"/>
</dbReference>
<dbReference type="PANTHER" id="PTHR22642:SF2">
    <property type="entry name" value="PROTEIN LONG AFTER FAR-RED 3"/>
    <property type="match status" value="1"/>
</dbReference>
<keyword evidence="3" id="KW-1185">Reference proteome</keyword>
<dbReference type="EMBL" id="CP058649">
    <property type="protein sequence ID" value="QUI25197.1"/>
    <property type="molecule type" value="Genomic_DNA"/>
</dbReference>
<feature type="domain" description="Amidohydrolase 3" evidence="1">
    <location>
        <begin position="48"/>
        <end position="537"/>
    </location>
</feature>
<dbReference type="Pfam" id="PF07969">
    <property type="entry name" value="Amidohydro_3"/>
    <property type="match status" value="1"/>
</dbReference>
<reference evidence="2" key="1">
    <citation type="submission" date="2020-07" db="EMBL/GenBank/DDBJ databases">
        <title>Vallitalea pronyensis genome.</title>
        <authorList>
            <person name="Postec A."/>
        </authorList>
    </citation>
    <scope>NUCLEOTIDE SEQUENCE</scope>
    <source>
        <strain evidence="2">FatNI3</strain>
    </source>
</reference>
<dbReference type="GO" id="GO:0016810">
    <property type="term" value="F:hydrolase activity, acting on carbon-nitrogen (but not peptide) bonds"/>
    <property type="evidence" value="ECO:0007669"/>
    <property type="project" value="InterPro"/>
</dbReference>
<dbReference type="RefSeq" id="WP_212695896.1">
    <property type="nucleotide sequence ID" value="NZ_CP058649.1"/>
</dbReference>
<dbReference type="SUPFAM" id="SSF51556">
    <property type="entry name" value="Metallo-dependent hydrolases"/>
    <property type="match status" value="1"/>
</dbReference>
<dbReference type="InterPro" id="IPR033932">
    <property type="entry name" value="YtcJ-like"/>
</dbReference>
<gene>
    <name evidence="2" type="ORF">HZI73_24145</name>
</gene>
<accession>A0A8J8SJ73</accession>
<dbReference type="Proteomes" id="UP000683246">
    <property type="component" value="Chromosome"/>
</dbReference>
<dbReference type="Gene3D" id="3.10.310.70">
    <property type="match status" value="1"/>
</dbReference>
<dbReference type="Gene3D" id="3.20.20.140">
    <property type="entry name" value="Metal-dependent hydrolases"/>
    <property type="match status" value="1"/>
</dbReference>
<evidence type="ECO:0000259" key="1">
    <source>
        <dbReference type="Pfam" id="PF07969"/>
    </source>
</evidence>
<sequence>MDVILYNGAVLTMNKNQPYASAVSVLGNKIANVGDDTSVLADQTADTQLINLHGKTLLPGFNDSHMHLLNFAHVSDMLSLVGVTSIESIIQEGKQYAAQATQSEGWIRGRGWNQNVFDKPRLLNRHDLDQISRDRPICFVRACGHVLVVNSYALNMLGISGHTSQVEGGHFDLDETGQPTGVFRENAMGLIYDHMPAPSVETIKNMIVKACRLAIKEGITSIQTDDLDTFSHQHTYQVLQAYEELNQENRLPVRIYQQCLLGNLEQFQTFLERGYRTGQGDAFFRIGPLKILADGSLGARTAYLSQPYADDQGTYGIGKLTQDELDAMVMTAHEHHMQIAIHCIGDEIMNMSFKSFEKALKKLPKHNHRHGIVHSQITTKALLEAFRELDVLAYIQPIFLDSDIPIVEERIGKERAKTTYNFKRMLDMGVHTPYSSDCPVEPFDVLPGVYCAITRKTLDGYPENGWLPEQKVSVEEALYNFTKEGAYASFEEHMKGSIEKDMLADLVVLDQDVTGVPDEKVKDVKVILTMIDGKVVYEYKGNR</sequence>
<dbReference type="KEGG" id="vpy:HZI73_24145"/>
<evidence type="ECO:0000313" key="2">
    <source>
        <dbReference type="EMBL" id="QUI25197.1"/>
    </source>
</evidence>
<dbReference type="AlphaFoldDB" id="A0A8J8SJ73"/>
<evidence type="ECO:0000313" key="3">
    <source>
        <dbReference type="Proteomes" id="UP000683246"/>
    </source>
</evidence>
<proteinExistence type="predicted"/>